<organism evidence="1 2">
    <name type="scientific">Allotamlana fucoidanivorans</name>
    <dbReference type="NCBI Taxonomy" id="2583814"/>
    <lineage>
        <taxon>Bacteria</taxon>
        <taxon>Pseudomonadati</taxon>
        <taxon>Bacteroidota</taxon>
        <taxon>Flavobacteriia</taxon>
        <taxon>Flavobacteriales</taxon>
        <taxon>Flavobacteriaceae</taxon>
        <taxon>Allotamlana</taxon>
    </lineage>
</organism>
<dbReference type="EMBL" id="VDCS01000005">
    <property type="protein sequence ID" value="TNJ45253.1"/>
    <property type="molecule type" value="Genomic_DNA"/>
</dbReference>
<evidence type="ECO:0000313" key="1">
    <source>
        <dbReference type="EMBL" id="TNJ45253.1"/>
    </source>
</evidence>
<reference evidence="1 2" key="1">
    <citation type="submission" date="2019-05" db="EMBL/GenBank/DDBJ databases">
        <title>Tamlana fucoidanivorans sp. nov., isolated from the surface of algae collected from Fujian province in China.</title>
        <authorList>
            <person name="Li J."/>
        </authorList>
    </citation>
    <scope>NUCLEOTIDE SEQUENCE [LARGE SCALE GENOMIC DNA]</scope>
    <source>
        <strain evidence="1 2">CW2-9</strain>
    </source>
</reference>
<comment type="caution">
    <text evidence="1">The sequence shown here is derived from an EMBL/GenBank/DDBJ whole genome shotgun (WGS) entry which is preliminary data.</text>
</comment>
<sequence>MKKYLVFIVFFTLYSCENFKVKKTTSEAILKEELKTFNWNDVDAYPSFSVCDSSATKADRITCFQTTIVNQITHHLKNEIIVVTQDIDDTLHLDFEVSTSGKLTLLQAEMDDITREEIPDIETILNESLHGMPKIFPAIKRGQHVKARFSLPVIIQVY</sequence>
<protein>
    <recommendedName>
        <fullName evidence="3">TonB C-terminal domain-containing protein</fullName>
    </recommendedName>
</protein>
<proteinExistence type="predicted"/>
<dbReference type="OrthoDB" id="1191002at2"/>
<keyword evidence="2" id="KW-1185">Reference proteome</keyword>
<gene>
    <name evidence="1" type="ORF">FGF67_05960</name>
</gene>
<accession>A0A5C4SME8</accession>
<evidence type="ECO:0008006" key="3">
    <source>
        <dbReference type="Google" id="ProtNLM"/>
    </source>
</evidence>
<dbReference type="AlphaFoldDB" id="A0A5C4SME8"/>
<name>A0A5C4SME8_9FLAO</name>
<dbReference type="Proteomes" id="UP000308713">
    <property type="component" value="Unassembled WGS sequence"/>
</dbReference>
<evidence type="ECO:0000313" key="2">
    <source>
        <dbReference type="Proteomes" id="UP000308713"/>
    </source>
</evidence>
<dbReference type="PROSITE" id="PS51257">
    <property type="entry name" value="PROKAR_LIPOPROTEIN"/>
    <property type="match status" value="1"/>
</dbReference>
<dbReference type="RefSeq" id="WP_139695714.1">
    <property type="nucleotide sequence ID" value="NZ_CP074074.1"/>
</dbReference>